<accession>A0A382FG22</accession>
<dbReference type="AlphaFoldDB" id="A0A382FG22"/>
<dbReference type="Gene3D" id="2.60.40.4070">
    <property type="match status" value="1"/>
</dbReference>
<reference evidence="2" key="1">
    <citation type="submission" date="2018-05" db="EMBL/GenBank/DDBJ databases">
        <authorList>
            <person name="Lanie J.A."/>
            <person name="Ng W.-L."/>
            <person name="Kazmierczak K.M."/>
            <person name="Andrzejewski T.M."/>
            <person name="Davidsen T.M."/>
            <person name="Wayne K.J."/>
            <person name="Tettelin H."/>
            <person name="Glass J.I."/>
            <person name="Rusch D."/>
            <person name="Podicherti R."/>
            <person name="Tsui H.-C.T."/>
            <person name="Winkler M.E."/>
        </authorList>
    </citation>
    <scope>NUCLEOTIDE SEQUENCE</scope>
</reference>
<sequence length="159" mass="17526">MICYNEAIDSVSTQIGQGDSTACGVLAWISGPGAGTVQLDIFDLNSDEHLFLDVNFYAGMVDISKDLIKPNQFLLFPAYPNPFNPVTTIRFNIPIETQNTTSLQLFDVKGRPVESLVNRVLQPGEYKVAWSASGMPSGVYFAELVSGNYRQVQKLVLMK</sequence>
<feature type="domain" description="Secretion system C-terminal sorting" evidence="1">
    <location>
        <begin position="79"/>
        <end position="156"/>
    </location>
</feature>
<dbReference type="NCBIfam" id="TIGR04183">
    <property type="entry name" value="Por_Secre_tail"/>
    <property type="match status" value="1"/>
</dbReference>
<organism evidence="2">
    <name type="scientific">marine metagenome</name>
    <dbReference type="NCBI Taxonomy" id="408172"/>
    <lineage>
        <taxon>unclassified sequences</taxon>
        <taxon>metagenomes</taxon>
        <taxon>ecological metagenomes</taxon>
    </lineage>
</organism>
<gene>
    <name evidence="2" type="ORF">METZ01_LOCUS214443</name>
</gene>
<evidence type="ECO:0000259" key="1">
    <source>
        <dbReference type="Pfam" id="PF18962"/>
    </source>
</evidence>
<dbReference type="EMBL" id="UINC01049607">
    <property type="protein sequence ID" value="SVB61589.1"/>
    <property type="molecule type" value="Genomic_DNA"/>
</dbReference>
<protein>
    <recommendedName>
        <fullName evidence="1">Secretion system C-terminal sorting domain-containing protein</fullName>
    </recommendedName>
</protein>
<proteinExistence type="predicted"/>
<name>A0A382FG22_9ZZZZ</name>
<dbReference type="Pfam" id="PF18962">
    <property type="entry name" value="Por_Secre_tail"/>
    <property type="match status" value="1"/>
</dbReference>
<evidence type="ECO:0000313" key="2">
    <source>
        <dbReference type="EMBL" id="SVB61589.1"/>
    </source>
</evidence>
<dbReference type="InterPro" id="IPR026444">
    <property type="entry name" value="Secre_tail"/>
</dbReference>